<protein>
    <recommendedName>
        <fullName evidence="9">Cytochrome P450</fullName>
    </recommendedName>
</protein>
<dbReference type="EMBL" id="KV907500">
    <property type="protein sequence ID" value="OOF95347.1"/>
    <property type="molecule type" value="Genomic_DNA"/>
</dbReference>
<name>A0A1R3RLJ3_ASPC5</name>
<evidence type="ECO:0000256" key="5">
    <source>
        <dbReference type="ARBA" id="ARBA00023004"/>
    </source>
</evidence>
<keyword evidence="5" id="KW-0408">Iron</keyword>
<dbReference type="PANTHER" id="PTHR24304:SF2">
    <property type="entry name" value="24-HYDROXYCHOLESTEROL 7-ALPHA-HYDROXYLASE"/>
    <property type="match status" value="1"/>
</dbReference>
<dbReference type="SUPFAM" id="SSF48264">
    <property type="entry name" value="Cytochrome P450"/>
    <property type="match status" value="1"/>
</dbReference>
<evidence type="ECO:0000256" key="4">
    <source>
        <dbReference type="ARBA" id="ARBA00022723"/>
    </source>
</evidence>
<keyword evidence="8" id="KW-1185">Reference proteome</keyword>
<dbReference type="InterPro" id="IPR001128">
    <property type="entry name" value="Cyt_P450"/>
</dbReference>
<evidence type="ECO:0000313" key="7">
    <source>
        <dbReference type="EMBL" id="OOF95347.1"/>
    </source>
</evidence>
<dbReference type="GO" id="GO:0020037">
    <property type="term" value="F:heme binding"/>
    <property type="evidence" value="ECO:0007669"/>
    <property type="project" value="InterPro"/>
</dbReference>
<proteinExistence type="inferred from homology"/>
<dbReference type="PANTHER" id="PTHR24304">
    <property type="entry name" value="CYTOCHROME P450 FAMILY 7"/>
    <property type="match status" value="1"/>
</dbReference>
<dbReference type="GO" id="GO:0005506">
    <property type="term" value="F:iron ion binding"/>
    <property type="evidence" value="ECO:0007669"/>
    <property type="project" value="InterPro"/>
</dbReference>
<dbReference type="GO" id="GO:0016705">
    <property type="term" value="F:oxidoreductase activity, acting on paired donors, with incorporation or reduction of molecular oxygen"/>
    <property type="evidence" value="ECO:0007669"/>
    <property type="project" value="InterPro"/>
</dbReference>
<sequence>MSNLLRLDLFVPQPLYEAIPINGVIVSWSTSHSFCGSHGEFGLSRYVLGCIATDWKKEFGHRFCALHIAGQDIVVTTTTAQISVVDRERHIYAFEPFVDLMYDEVAKVSQDNKPILWRAPAEGYVSIFPNPKQMSCAHTGIALLHEQFTQPSAFRCIMVNSLASVNQALKWGSFYDTSVLRSSSDVKVVSLDFLCRDAIMNAQIASFFGTRLLELEPNICTILKEWDLESWRVSYKLPSVLAKRATRLRDWLVDILTLYYALPTGQRPGSVAIVNELYDDYKHAGLSDRDIAGIMLTILWAFTSNPTVLSFWMTPHLASNSTVINQIREEIAPIMRGIDSHPDIDGASLYELTKNPLLAQCPILNSAFHETLRYTSTGSNFRKTTRDTTLEGRRIPQGTIVAIPQRVRMMSEEAFGPDPRGFGGGTTLCSGRIAGRYLVLALVAILLWKYDVEIIGPDQEALGVRGKPFPRLNEAKPSLGPARTRKGEDLILKVTQRSR</sequence>
<dbReference type="InterPro" id="IPR050529">
    <property type="entry name" value="CYP450_sterol_14alpha_dmase"/>
</dbReference>
<keyword evidence="3" id="KW-0349">Heme</keyword>
<evidence type="ECO:0000256" key="3">
    <source>
        <dbReference type="ARBA" id="ARBA00022617"/>
    </source>
</evidence>
<gene>
    <name evidence="7" type="ORF">ASPCADRAFT_515744</name>
</gene>
<evidence type="ECO:0000256" key="6">
    <source>
        <dbReference type="ARBA" id="ARBA00023033"/>
    </source>
</evidence>
<dbReference type="AlphaFoldDB" id="A0A1R3RLJ3"/>
<dbReference type="InterPro" id="IPR036396">
    <property type="entry name" value="Cyt_P450_sf"/>
</dbReference>
<comment type="cofactor">
    <cofactor evidence="1">
        <name>heme</name>
        <dbReference type="ChEBI" id="CHEBI:30413"/>
    </cofactor>
</comment>
<keyword evidence="4" id="KW-0479">Metal-binding</keyword>
<dbReference type="OMA" id="WMIAHLM"/>
<dbReference type="VEuPathDB" id="FungiDB:ASPCADRAFT_515744"/>
<evidence type="ECO:0008006" key="9">
    <source>
        <dbReference type="Google" id="ProtNLM"/>
    </source>
</evidence>
<evidence type="ECO:0000256" key="1">
    <source>
        <dbReference type="ARBA" id="ARBA00001971"/>
    </source>
</evidence>
<dbReference type="STRING" id="602072.A0A1R3RLJ3"/>
<dbReference type="Proteomes" id="UP000188318">
    <property type="component" value="Unassembled WGS sequence"/>
</dbReference>
<evidence type="ECO:0000313" key="8">
    <source>
        <dbReference type="Proteomes" id="UP000188318"/>
    </source>
</evidence>
<dbReference type="GO" id="GO:0008395">
    <property type="term" value="F:steroid hydroxylase activity"/>
    <property type="evidence" value="ECO:0007669"/>
    <property type="project" value="TreeGrafter"/>
</dbReference>
<evidence type="ECO:0000256" key="2">
    <source>
        <dbReference type="ARBA" id="ARBA00010617"/>
    </source>
</evidence>
<organism evidence="7 8">
    <name type="scientific">Aspergillus carbonarius (strain ITEM 5010)</name>
    <dbReference type="NCBI Taxonomy" id="602072"/>
    <lineage>
        <taxon>Eukaryota</taxon>
        <taxon>Fungi</taxon>
        <taxon>Dikarya</taxon>
        <taxon>Ascomycota</taxon>
        <taxon>Pezizomycotina</taxon>
        <taxon>Eurotiomycetes</taxon>
        <taxon>Eurotiomycetidae</taxon>
        <taxon>Eurotiales</taxon>
        <taxon>Aspergillaceae</taxon>
        <taxon>Aspergillus</taxon>
        <taxon>Aspergillus subgen. Circumdati</taxon>
    </lineage>
</organism>
<dbReference type="Pfam" id="PF00067">
    <property type="entry name" value="p450"/>
    <property type="match status" value="1"/>
</dbReference>
<keyword evidence="6" id="KW-0503">Monooxygenase</keyword>
<dbReference type="OrthoDB" id="1470350at2759"/>
<keyword evidence="6" id="KW-0560">Oxidoreductase</keyword>
<accession>A0A1R3RLJ3</accession>
<comment type="similarity">
    <text evidence="2">Belongs to the cytochrome P450 family.</text>
</comment>
<reference evidence="8" key="1">
    <citation type="journal article" date="2017" name="Genome Biol.">
        <title>Comparative genomics reveals high biological diversity and specific adaptations in the industrially and medically important fungal genus Aspergillus.</title>
        <authorList>
            <person name="de Vries R.P."/>
            <person name="Riley R."/>
            <person name="Wiebenga A."/>
            <person name="Aguilar-Osorio G."/>
            <person name="Amillis S."/>
            <person name="Uchima C.A."/>
            <person name="Anderluh G."/>
            <person name="Asadollahi M."/>
            <person name="Askin M."/>
            <person name="Barry K."/>
            <person name="Battaglia E."/>
            <person name="Bayram O."/>
            <person name="Benocci T."/>
            <person name="Braus-Stromeyer S.A."/>
            <person name="Caldana C."/>
            <person name="Canovas D."/>
            <person name="Cerqueira G.C."/>
            <person name="Chen F."/>
            <person name="Chen W."/>
            <person name="Choi C."/>
            <person name="Clum A."/>
            <person name="Dos Santos R.A."/>
            <person name="Damasio A.R."/>
            <person name="Diallinas G."/>
            <person name="Emri T."/>
            <person name="Fekete E."/>
            <person name="Flipphi M."/>
            <person name="Freyberg S."/>
            <person name="Gallo A."/>
            <person name="Gournas C."/>
            <person name="Habgood R."/>
            <person name="Hainaut M."/>
            <person name="Harispe M.L."/>
            <person name="Henrissat B."/>
            <person name="Hilden K.S."/>
            <person name="Hope R."/>
            <person name="Hossain A."/>
            <person name="Karabika E."/>
            <person name="Karaffa L."/>
            <person name="Karanyi Z."/>
            <person name="Krasevec N."/>
            <person name="Kuo A."/>
            <person name="Kusch H."/>
            <person name="LaButti K."/>
            <person name="Lagendijk E.L."/>
            <person name="Lapidus A."/>
            <person name="Levasseur A."/>
            <person name="Lindquist E."/>
            <person name="Lipzen A."/>
            <person name="Logrieco A.F."/>
            <person name="MacCabe A."/>
            <person name="Maekelae M.R."/>
            <person name="Malavazi I."/>
            <person name="Melin P."/>
            <person name="Meyer V."/>
            <person name="Mielnichuk N."/>
            <person name="Miskei M."/>
            <person name="Molnar A.P."/>
            <person name="Mule G."/>
            <person name="Ngan C.Y."/>
            <person name="Orejas M."/>
            <person name="Orosz E."/>
            <person name="Ouedraogo J.P."/>
            <person name="Overkamp K.M."/>
            <person name="Park H.-S."/>
            <person name="Perrone G."/>
            <person name="Piumi F."/>
            <person name="Punt P.J."/>
            <person name="Ram A.F."/>
            <person name="Ramon A."/>
            <person name="Rauscher S."/>
            <person name="Record E."/>
            <person name="Riano-Pachon D.M."/>
            <person name="Robert V."/>
            <person name="Roehrig J."/>
            <person name="Ruller R."/>
            <person name="Salamov A."/>
            <person name="Salih N.S."/>
            <person name="Samson R.A."/>
            <person name="Sandor E."/>
            <person name="Sanguinetti M."/>
            <person name="Schuetze T."/>
            <person name="Sepcic K."/>
            <person name="Shelest E."/>
            <person name="Sherlock G."/>
            <person name="Sophianopoulou V."/>
            <person name="Squina F.M."/>
            <person name="Sun H."/>
            <person name="Susca A."/>
            <person name="Todd R.B."/>
            <person name="Tsang A."/>
            <person name="Unkles S.E."/>
            <person name="van de Wiele N."/>
            <person name="van Rossen-Uffink D."/>
            <person name="Oliveira J.V."/>
            <person name="Vesth T.C."/>
            <person name="Visser J."/>
            <person name="Yu J.-H."/>
            <person name="Zhou M."/>
            <person name="Andersen M.R."/>
            <person name="Archer D.B."/>
            <person name="Baker S.E."/>
            <person name="Benoit I."/>
            <person name="Brakhage A.A."/>
            <person name="Braus G.H."/>
            <person name="Fischer R."/>
            <person name="Frisvad J.C."/>
            <person name="Goldman G.H."/>
            <person name="Houbraken J."/>
            <person name="Oakley B."/>
            <person name="Pocsi I."/>
            <person name="Scazzocchio C."/>
            <person name="Seiboth B."/>
            <person name="vanKuyk P.A."/>
            <person name="Wortman J."/>
            <person name="Dyer P.S."/>
            <person name="Grigoriev I.V."/>
        </authorList>
    </citation>
    <scope>NUCLEOTIDE SEQUENCE [LARGE SCALE GENOMIC DNA]</scope>
    <source>
        <strain evidence="8">ITEM 5010</strain>
    </source>
</reference>
<dbReference type="Gene3D" id="1.10.630.10">
    <property type="entry name" value="Cytochrome P450"/>
    <property type="match status" value="1"/>
</dbReference>